<protein>
    <submittedName>
        <fullName evidence="1">Uncharacterized protein</fullName>
    </submittedName>
</protein>
<organism evidence="1 2">
    <name type="scientific">Sinomonas terricola</name>
    <dbReference type="NCBI Taxonomy" id="3110330"/>
    <lineage>
        <taxon>Bacteria</taxon>
        <taxon>Bacillati</taxon>
        <taxon>Actinomycetota</taxon>
        <taxon>Actinomycetes</taxon>
        <taxon>Micrococcales</taxon>
        <taxon>Micrococcaceae</taxon>
        <taxon>Sinomonas</taxon>
    </lineage>
</organism>
<keyword evidence="2" id="KW-1185">Reference proteome</keyword>
<dbReference type="Proteomes" id="UP001304769">
    <property type="component" value="Unassembled WGS sequence"/>
</dbReference>
<gene>
    <name evidence="1" type="ORF">SPF06_18510</name>
</gene>
<reference evidence="1 2" key="1">
    <citation type="submission" date="2023-12" db="EMBL/GenBank/DDBJ databases">
        <title>Sinomonas terricola sp. nov, isolated from litchi orchard soil in Guangdong, PR China.</title>
        <authorList>
            <person name="Jiaxin W."/>
            <person name="Yang Z."/>
            <person name="Honghui Z."/>
        </authorList>
    </citation>
    <scope>NUCLEOTIDE SEQUENCE [LARGE SCALE GENOMIC DNA]</scope>
    <source>
        <strain evidence="1 2">JGH33</strain>
    </source>
</reference>
<sequence>MIALDGSDHAEVIAFGLYEFPEASEGDSFTIHGFEGQALAFSGVIPLQGTDPARPDPKIARGLRWVLSDHGSGGGVLEANTIYLAVHSSAAGAGGELLPFSWVADAVLELAQGKADVIGYLVGPGTTAPYPQANGDFAFPTSRVRAAIWT</sequence>
<dbReference type="EMBL" id="JAYGGQ010000017">
    <property type="protein sequence ID" value="MEA5456720.1"/>
    <property type="molecule type" value="Genomic_DNA"/>
</dbReference>
<comment type="caution">
    <text evidence="1">The sequence shown here is derived from an EMBL/GenBank/DDBJ whole genome shotgun (WGS) entry which is preliminary data.</text>
</comment>
<name>A0ABU5TAK3_9MICC</name>
<evidence type="ECO:0000313" key="1">
    <source>
        <dbReference type="EMBL" id="MEA5456720.1"/>
    </source>
</evidence>
<accession>A0ABU5TAK3</accession>
<proteinExistence type="predicted"/>
<evidence type="ECO:0000313" key="2">
    <source>
        <dbReference type="Proteomes" id="UP001304769"/>
    </source>
</evidence>
<dbReference type="RefSeq" id="WP_323280622.1">
    <property type="nucleotide sequence ID" value="NZ_JAYGGQ010000017.1"/>
</dbReference>